<keyword evidence="2 7" id="KW-0378">Hydrolase</keyword>
<dbReference type="NCBIfam" id="TIGR01967">
    <property type="entry name" value="DEAH_box_HrpA"/>
    <property type="match status" value="1"/>
</dbReference>
<dbReference type="STRING" id="980251.GCA_001642875_03044"/>
<dbReference type="PANTHER" id="PTHR18934">
    <property type="entry name" value="ATP-DEPENDENT RNA HELICASE"/>
    <property type="match status" value="1"/>
</dbReference>
<evidence type="ECO:0000256" key="1">
    <source>
        <dbReference type="ARBA" id="ARBA00022741"/>
    </source>
</evidence>
<evidence type="ECO:0000259" key="6">
    <source>
        <dbReference type="PROSITE" id="PS51194"/>
    </source>
</evidence>
<feature type="domain" description="Helicase ATP-binding" evidence="5">
    <location>
        <begin position="70"/>
        <end position="233"/>
    </location>
</feature>
<dbReference type="SMART" id="SM00847">
    <property type="entry name" value="HA2"/>
    <property type="match status" value="1"/>
</dbReference>
<dbReference type="InterPro" id="IPR007502">
    <property type="entry name" value="Helicase-assoc_dom"/>
</dbReference>
<dbReference type="InterPro" id="IPR024590">
    <property type="entry name" value="HrpA_C"/>
</dbReference>
<gene>
    <name evidence="7" type="primary">hrpB</name>
    <name evidence="7" type="ORF">MFFC18_06570</name>
</gene>
<proteinExistence type="predicted"/>
<dbReference type="GO" id="GO:0016787">
    <property type="term" value="F:hydrolase activity"/>
    <property type="evidence" value="ECO:0007669"/>
    <property type="project" value="UniProtKB-KW"/>
</dbReference>
<dbReference type="EMBL" id="CP042912">
    <property type="protein sequence ID" value="QEG20806.1"/>
    <property type="molecule type" value="Genomic_DNA"/>
</dbReference>
<organism evidence="7 8">
    <name type="scientific">Mariniblastus fucicola</name>
    <dbReference type="NCBI Taxonomy" id="980251"/>
    <lineage>
        <taxon>Bacteria</taxon>
        <taxon>Pseudomonadati</taxon>
        <taxon>Planctomycetota</taxon>
        <taxon>Planctomycetia</taxon>
        <taxon>Pirellulales</taxon>
        <taxon>Pirellulaceae</taxon>
        <taxon>Mariniblastus</taxon>
    </lineage>
</organism>
<dbReference type="Pfam" id="PF21010">
    <property type="entry name" value="HA2_C"/>
    <property type="match status" value="1"/>
</dbReference>
<name>A0A5B9P860_9BACT</name>
<dbReference type="CDD" id="cd18791">
    <property type="entry name" value="SF2_C_RHA"/>
    <property type="match status" value="1"/>
</dbReference>
<dbReference type="SMART" id="SM00382">
    <property type="entry name" value="AAA"/>
    <property type="match status" value="1"/>
</dbReference>
<evidence type="ECO:0000256" key="4">
    <source>
        <dbReference type="ARBA" id="ARBA00022840"/>
    </source>
</evidence>
<evidence type="ECO:0000313" key="8">
    <source>
        <dbReference type="Proteomes" id="UP000322214"/>
    </source>
</evidence>
<dbReference type="PROSITE" id="PS51194">
    <property type="entry name" value="HELICASE_CTER"/>
    <property type="match status" value="1"/>
</dbReference>
<dbReference type="EC" id="3.6.4.13" evidence="7"/>
<dbReference type="FunFam" id="1.20.120.1080:FF:000005">
    <property type="entry name" value="ATP-dependent helicase HrpA"/>
    <property type="match status" value="1"/>
</dbReference>
<dbReference type="Gene3D" id="1.20.120.1080">
    <property type="match status" value="1"/>
</dbReference>
<protein>
    <submittedName>
        <fullName evidence="7">ATP-dependent RNA helicase HrpB</fullName>
        <ecNumber evidence="7">3.6.4.13</ecNumber>
    </submittedName>
</protein>
<dbReference type="Pfam" id="PF00270">
    <property type="entry name" value="DEAD"/>
    <property type="match status" value="1"/>
</dbReference>
<dbReference type="GO" id="GO:0005524">
    <property type="term" value="F:ATP binding"/>
    <property type="evidence" value="ECO:0007669"/>
    <property type="project" value="UniProtKB-KW"/>
</dbReference>
<keyword evidence="1" id="KW-0547">Nucleotide-binding</keyword>
<evidence type="ECO:0000256" key="2">
    <source>
        <dbReference type="ARBA" id="ARBA00022801"/>
    </source>
</evidence>
<dbReference type="InterPro" id="IPR027417">
    <property type="entry name" value="P-loop_NTPase"/>
</dbReference>
<dbReference type="SUPFAM" id="SSF52540">
    <property type="entry name" value="P-loop containing nucleoside triphosphate hydrolases"/>
    <property type="match status" value="1"/>
</dbReference>
<evidence type="ECO:0000259" key="5">
    <source>
        <dbReference type="PROSITE" id="PS51192"/>
    </source>
</evidence>
<evidence type="ECO:0000256" key="3">
    <source>
        <dbReference type="ARBA" id="ARBA00022806"/>
    </source>
</evidence>
<dbReference type="GO" id="GO:0003724">
    <property type="term" value="F:RNA helicase activity"/>
    <property type="evidence" value="ECO:0007669"/>
    <property type="project" value="UniProtKB-EC"/>
</dbReference>
<evidence type="ECO:0000313" key="7">
    <source>
        <dbReference type="EMBL" id="QEG20806.1"/>
    </source>
</evidence>
<keyword evidence="8" id="KW-1185">Reference proteome</keyword>
<dbReference type="SMART" id="SM00487">
    <property type="entry name" value="DEXDc"/>
    <property type="match status" value="1"/>
</dbReference>
<dbReference type="InterPro" id="IPR011545">
    <property type="entry name" value="DEAD/DEAH_box_helicase_dom"/>
</dbReference>
<dbReference type="PROSITE" id="PS51192">
    <property type="entry name" value="HELICASE_ATP_BIND_1"/>
    <property type="match status" value="1"/>
</dbReference>
<keyword evidence="3 7" id="KW-0347">Helicase</keyword>
<dbReference type="Pfam" id="PF07717">
    <property type="entry name" value="OB_NTP_bind"/>
    <property type="match status" value="1"/>
</dbReference>
<dbReference type="Gene3D" id="3.40.50.300">
    <property type="entry name" value="P-loop containing nucleotide triphosphate hydrolases"/>
    <property type="match status" value="2"/>
</dbReference>
<dbReference type="Pfam" id="PF00271">
    <property type="entry name" value="Helicase_C"/>
    <property type="match status" value="1"/>
</dbReference>
<dbReference type="InterPro" id="IPR003593">
    <property type="entry name" value="AAA+_ATPase"/>
</dbReference>
<keyword evidence="4" id="KW-0067">ATP-binding</keyword>
<accession>A0A5B9P860</accession>
<dbReference type="PANTHER" id="PTHR18934:SF99">
    <property type="entry name" value="ATP-DEPENDENT RNA HELICASE DHX37-RELATED"/>
    <property type="match status" value="1"/>
</dbReference>
<dbReference type="SMART" id="SM00490">
    <property type="entry name" value="HELICc"/>
    <property type="match status" value="1"/>
</dbReference>
<feature type="domain" description="Helicase C-terminal" evidence="6">
    <location>
        <begin position="262"/>
        <end position="434"/>
    </location>
</feature>
<dbReference type="InterPro" id="IPR001650">
    <property type="entry name" value="Helicase_C-like"/>
</dbReference>
<dbReference type="GO" id="GO:0003723">
    <property type="term" value="F:RNA binding"/>
    <property type="evidence" value="ECO:0007669"/>
    <property type="project" value="TreeGrafter"/>
</dbReference>
<dbReference type="Pfam" id="PF11898">
    <property type="entry name" value="DUF3418"/>
    <property type="match status" value="1"/>
</dbReference>
<reference evidence="7 8" key="1">
    <citation type="submission" date="2019-08" db="EMBL/GenBank/DDBJ databases">
        <title>Deep-cultivation of Planctomycetes and their phenomic and genomic characterization uncovers novel biology.</title>
        <authorList>
            <person name="Wiegand S."/>
            <person name="Jogler M."/>
            <person name="Boedeker C."/>
            <person name="Pinto D."/>
            <person name="Vollmers J."/>
            <person name="Rivas-Marin E."/>
            <person name="Kohn T."/>
            <person name="Peeters S.H."/>
            <person name="Heuer A."/>
            <person name="Rast P."/>
            <person name="Oberbeckmann S."/>
            <person name="Bunk B."/>
            <person name="Jeske O."/>
            <person name="Meyerdierks A."/>
            <person name="Storesund J.E."/>
            <person name="Kallscheuer N."/>
            <person name="Luecker S."/>
            <person name="Lage O.M."/>
            <person name="Pohl T."/>
            <person name="Merkel B.J."/>
            <person name="Hornburger P."/>
            <person name="Mueller R.-W."/>
            <person name="Bruemmer F."/>
            <person name="Labrenz M."/>
            <person name="Spormann A.M."/>
            <person name="Op den Camp H."/>
            <person name="Overmann J."/>
            <person name="Amann R."/>
            <person name="Jetten M.S.M."/>
            <person name="Mascher T."/>
            <person name="Medema M.H."/>
            <person name="Devos D.P."/>
            <person name="Kaster A.-K."/>
            <person name="Ovreas L."/>
            <person name="Rohde M."/>
            <person name="Galperin M.Y."/>
            <person name="Jogler C."/>
        </authorList>
    </citation>
    <scope>NUCLEOTIDE SEQUENCE [LARGE SCALE GENOMIC DNA]</scope>
    <source>
        <strain evidence="7 8">FC18</strain>
    </source>
</reference>
<dbReference type="InterPro" id="IPR014001">
    <property type="entry name" value="Helicase_ATP-bd"/>
</dbReference>
<dbReference type="KEGG" id="mff:MFFC18_06570"/>
<sequence>MLTDEHWLRSNFRRLKNQPESGNAGDLAKLENFLKRFAASKERFSKRESLLPKPQLDETLPIAARSEEITEAILNHQVVVISGETGSGKSTQLPLIALQAGLGIRGMIGHTQPRRIAARGVAARLASQIGTPLGKDVGFKIRFDDKTGNDTFIKLMTDGILLAETQSDRFLNQYEMIIIDEAHERSLNIDFLLGGLKRILATRKDLKLIITSATINTQRFADHFTVDKDKPVPIINVEGRTYPVEIRYQPPTSPDGGDSQIEVSDHVAQTCRELVREEDGDILVFLPTEAEIRTVSRKLKAVLGGSRIEVLPLYARLSTGQQNEIFQPKSARRIVLATNVAESSITVPRISCVVDTGTARISHYAAKSKVQRLPIEPVSQASANQRSGRCGRIGPGVAVRLYAEDDYESRQKFTTPEIRRTNLASVILQTLHLRLGDIEEFPFIDPPRVENVRDGFKTLFEVGAVDEKKHLTREGRKLARLPVDPRIGKMIFSADREGCLAEVLVIASALEIQSPKLRPVERKQAADQAHEQFANEKSDFLGLLNIWDWYHERKEDLSKSKLKKACEQNFISFSLMRQWQEIYRQLKSMVGREGLKIRDRKNDYNAIHRSLMCGLLSGVAMLGDKHEFTGSGGIKFHLWPGSDVFGTKPKWIIAAEIVETTKRYGRTVASISPDWIERLAPHLIKKRHTDARWSKKKQSVMVSEHVSLFGLPIVAGRAVHYGPIDAAAARTIFIDRGLCGDEFEGTPDFYIHNQWLVEELEKEAAKTRDRDLVIDPFVTPAFYEQHLPEDVFDNRSLLQKLKSDPSLDQKLRMTKSDLLPGADLGNSQELFPNEVQIGSMEIPIEYKFSPGDKNDGATIRLPVEGIGQLDDVQTGWLIPGLMKSRVIELIRSLPKATRRMVVPAPETADTVVAEIEFGKGKFTEAVARELSKVAGQPISPSEFKLEKLSPHLKVNVEVVDEQGEVVAEGRSVAELRQQLGAEHSSSIVEVEDETWTQDGLKEWTWGDLPVEVPIQRGATRLTAFPAIIDQQDSVGLRLTDSKESAESKTRGGLIRLFRMLNRKAVKSQVNWLPEFDHHALLLSRFVPTKSLRDELGDLIVRIAFVEREKIPRTESDFQALSAESVERISIATQAVAKWLPKFSAAAHATDLALGNIPASRGTTKHDIKNQLSSLTTESFLGTTAWMWLKEYPRYFEGIARRIEKITSFPAEKDRELADEIEHFWTRYIELKEQHEAIGIVDPELIQFRWMIEEYRVSLFAQNLGTVIKVSSKRLDKQLDKVRRV</sequence>
<dbReference type="InterPro" id="IPR010222">
    <property type="entry name" value="RNA_helicase_HrpA"/>
</dbReference>
<dbReference type="InterPro" id="IPR011709">
    <property type="entry name" value="DEAD-box_helicase_OB_fold"/>
</dbReference>
<dbReference type="Proteomes" id="UP000322214">
    <property type="component" value="Chromosome"/>
</dbReference>